<dbReference type="PANTHER" id="PTHR46377:SF1">
    <property type="entry name" value="DUAL SPECIFICITY PROTEIN PHOSPHATASE 19"/>
    <property type="match status" value="1"/>
</dbReference>
<dbReference type="PRINTS" id="PR01908">
    <property type="entry name" value="ADSPHPHTASE"/>
</dbReference>
<dbReference type="Proteomes" id="UP001479290">
    <property type="component" value="Unassembled WGS sequence"/>
</dbReference>
<dbReference type="GO" id="GO:0008579">
    <property type="term" value="F:JUN kinase phosphatase activity"/>
    <property type="evidence" value="ECO:0007669"/>
    <property type="project" value="TreeGrafter"/>
</dbReference>
<accession>A0AAW2AHV3</accession>
<evidence type="ECO:0000256" key="3">
    <source>
        <dbReference type="ARBA" id="ARBA00022801"/>
    </source>
</evidence>
<feature type="domain" description="Tyrosine specific protein phosphatases" evidence="7">
    <location>
        <begin position="127"/>
        <end position="187"/>
    </location>
</feature>
<dbReference type="Gene3D" id="3.90.190.10">
    <property type="entry name" value="Protein tyrosine phosphatase superfamily"/>
    <property type="match status" value="1"/>
</dbReference>
<protein>
    <recommendedName>
        <fullName evidence="2">protein-serine/threonine phosphatase</fullName>
        <ecNumber evidence="2">3.1.3.16</ecNumber>
    </recommendedName>
</protein>
<evidence type="ECO:0000256" key="1">
    <source>
        <dbReference type="ARBA" id="ARBA00009580"/>
    </source>
</evidence>
<dbReference type="AlphaFoldDB" id="A0AAW2AHV3"/>
<dbReference type="GO" id="GO:0004722">
    <property type="term" value="F:protein serine/threonine phosphatase activity"/>
    <property type="evidence" value="ECO:0007669"/>
    <property type="project" value="UniProtKB-EC"/>
</dbReference>
<dbReference type="CDD" id="cd14523">
    <property type="entry name" value="DSP_DUSP19"/>
    <property type="match status" value="1"/>
</dbReference>
<organism evidence="8 9">
    <name type="scientific">Culter alburnus</name>
    <name type="common">Topmouth culter</name>
    <dbReference type="NCBI Taxonomy" id="194366"/>
    <lineage>
        <taxon>Eukaryota</taxon>
        <taxon>Metazoa</taxon>
        <taxon>Chordata</taxon>
        <taxon>Craniata</taxon>
        <taxon>Vertebrata</taxon>
        <taxon>Euteleostomi</taxon>
        <taxon>Actinopterygii</taxon>
        <taxon>Neopterygii</taxon>
        <taxon>Teleostei</taxon>
        <taxon>Ostariophysi</taxon>
        <taxon>Cypriniformes</taxon>
        <taxon>Xenocyprididae</taxon>
        <taxon>Xenocypridinae</taxon>
        <taxon>Culter</taxon>
    </lineage>
</organism>
<keyword evidence="3" id="KW-0378">Hydrolase</keyword>
<dbReference type="PROSITE" id="PS00383">
    <property type="entry name" value="TYR_PHOSPHATASE_1"/>
    <property type="match status" value="1"/>
</dbReference>
<evidence type="ECO:0000256" key="2">
    <source>
        <dbReference type="ARBA" id="ARBA00013081"/>
    </source>
</evidence>
<evidence type="ECO:0000256" key="4">
    <source>
        <dbReference type="ARBA" id="ARBA00022912"/>
    </source>
</evidence>
<dbReference type="InterPro" id="IPR000340">
    <property type="entry name" value="Dual-sp_phosphatase_cat-dom"/>
</dbReference>
<dbReference type="InterPro" id="IPR020422">
    <property type="entry name" value="TYR_PHOSPHATASE_DUAL_dom"/>
</dbReference>
<dbReference type="PROSITE" id="PS50056">
    <property type="entry name" value="TYR_PHOSPHATASE_2"/>
    <property type="match status" value="1"/>
</dbReference>
<dbReference type="Pfam" id="PF00782">
    <property type="entry name" value="DSPc"/>
    <property type="match status" value="1"/>
</dbReference>
<dbReference type="PANTHER" id="PTHR46377">
    <property type="entry name" value="DUAL SPECIFICITY PROTEIN PHOSPHATASE 19"/>
    <property type="match status" value="1"/>
</dbReference>
<evidence type="ECO:0000313" key="8">
    <source>
        <dbReference type="EMBL" id="KAK9972341.1"/>
    </source>
</evidence>
<dbReference type="EC" id="3.1.3.16" evidence="2"/>
<sequence>MNALAQEIEGFSTARLRKQSTRVTTVTGKKLVETRSGDDFHVTRDTERESDAACGFVQDLNLDLQVGIIRPFLLLSSQDAAHDIDTLKKLKVTHVLNVSYGVQNVFPDLFTYKTVTMMDIPETDITSYFPECFEFIKEASQQDGVVLVHCNAGVSRSASVVIGFLMSQEKMSFDEAFSAVKTARPSIQPNPGFMNQLKKYNPCHTNIYD</sequence>
<dbReference type="FunFam" id="3.90.190.10:FF:000004">
    <property type="entry name" value="Protein phosphatase Slingshot homolog 2"/>
    <property type="match status" value="1"/>
</dbReference>
<dbReference type="EMBL" id="JAWDJR010000007">
    <property type="protein sequence ID" value="KAK9972341.1"/>
    <property type="molecule type" value="Genomic_DNA"/>
</dbReference>
<reference evidence="8 9" key="1">
    <citation type="submission" date="2024-05" db="EMBL/GenBank/DDBJ databases">
        <title>A high-quality chromosomal-level genome assembly of Topmouth culter (Culter alburnus).</title>
        <authorList>
            <person name="Zhao H."/>
        </authorList>
    </citation>
    <scope>NUCLEOTIDE SEQUENCE [LARGE SCALE GENOMIC DNA]</scope>
    <source>
        <strain evidence="8">CATC2023</strain>
        <tissue evidence="8">Muscle</tissue>
    </source>
</reference>
<dbReference type="InterPro" id="IPR000387">
    <property type="entry name" value="Tyr_Pase_dom"/>
</dbReference>
<proteinExistence type="inferred from homology"/>
<comment type="similarity">
    <text evidence="1">Belongs to the protein-tyrosine phosphatase family.</text>
</comment>
<evidence type="ECO:0000259" key="7">
    <source>
        <dbReference type="PROSITE" id="PS50056"/>
    </source>
</evidence>
<dbReference type="PROSITE" id="PS50054">
    <property type="entry name" value="TYR_PHOSPHATASE_DUAL"/>
    <property type="match status" value="1"/>
</dbReference>
<dbReference type="SMART" id="SM00195">
    <property type="entry name" value="DSPc"/>
    <property type="match status" value="1"/>
</dbReference>
<dbReference type="InterPro" id="IPR029021">
    <property type="entry name" value="Prot-tyrosine_phosphatase-like"/>
</dbReference>
<feature type="domain" description="Tyrosine-protein phosphatase" evidence="6">
    <location>
        <begin position="65"/>
        <end position="206"/>
    </location>
</feature>
<keyword evidence="4" id="KW-0904">Protein phosphatase</keyword>
<dbReference type="SUPFAM" id="SSF52799">
    <property type="entry name" value="(Phosphotyrosine protein) phosphatases II"/>
    <property type="match status" value="1"/>
</dbReference>
<evidence type="ECO:0000256" key="5">
    <source>
        <dbReference type="ARBA" id="ARBA00048336"/>
    </source>
</evidence>
<dbReference type="GO" id="GO:0003779">
    <property type="term" value="F:actin binding"/>
    <property type="evidence" value="ECO:0007669"/>
    <property type="project" value="UniProtKB-ARBA"/>
</dbReference>
<evidence type="ECO:0000259" key="6">
    <source>
        <dbReference type="PROSITE" id="PS50054"/>
    </source>
</evidence>
<dbReference type="GO" id="GO:0005737">
    <property type="term" value="C:cytoplasm"/>
    <property type="evidence" value="ECO:0007669"/>
    <property type="project" value="TreeGrafter"/>
</dbReference>
<name>A0AAW2AHV3_CULAL</name>
<comment type="caution">
    <text evidence="8">The sequence shown here is derived from an EMBL/GenBank/DDBJ whole genome shotgun (WGS) entry which is preliminary data.</text>
</comment>
<gene>
    <name evidence="8" type="ORF">ABG768_025656</name>
</gene>
<dbReference type="InterPro" id="IPR016130">
    <property type="entry name" value="Tyr_Pase_AS"/>
</dbReference>
<comment type="catalytic activity">
    <reaction evidence="5">
        <text>O-phospho-L-threonyl-[protein] + H2O = L-threonyl-[protein] + phosphate</text>
        <dbReference type="Rhea" id="RHEA:47004"/>
        <dbReference type="Rhea" id="RHEA-COMP:11060"/>
        <dbReference type="Rhea" id="RHEA-COMP:11605"/>
        <dbReference type="ChEBI" id="CHEBI:15377"/>
        <dbReference type="ChEBI" id="CHEBI:30013"/>
        <dbReference type="ChEBI" id="CHEBI:43474"/>
        <dbReference type="ChEBI" id="CHEBI:61977"/>
        <dbReference type="EC" id="3.1.3.16"/>
    </reaction>
</comment>
<keyword evidence="9" id="KW-1185">Reference proteome</keyword>
<evidence type="ECO:0000313" key="9">
    <source>
        <dbReference type="Proteomes" id="UP001479290"/>
    </source>
</evidence>